<organism evidence="1 2">
    <name type="scientific">Serratia symbiotica</name>
    <dbReference type="NCBI Taxonomy" id="138074"/>
    <lineage>
        <taxon>Bacteria</taxon>
        <taxon>Pseudomonadati</taxon>
        <taxon>Pseudomonadota</taxon>
        <taxon>Gammaproteobacteria</taxon>
        <taxon>Enterobacterales</taxon>
        <taxon>Yersiniaceae</taxon>
        <taxon>Serratia</taxon>
    </lineage>
</organism>
<dbReference type="EMBL" id="CP050855">
    <property type="protein sequence ID" value="QLH61950.1"/>
    <property type="molecule type" value="Genomic_DNA"/>
</dbReference>
<evidence type="ECO:0000313" key="1">
    <source>
        <dbReference type="EMBL" id="QLH61950.1"/>
    </source>
</evidence>
<proteinExistence type="predicted"/>
<dbReference type="RefSeq" id="WP_082026892.1">
    <property type="nucleotide sequence ID" value="NZ_CP050855.1"/>
</dbReference>
<protein>
    <submittedName>
        <fullName evidence="1">Uncharacterized protein</fullName>
    </submittedName>
</protein>
<gene>
    <name evidence="1" type="ORF">SYMBAF_01970</name>
</gene>
<dbReference type="Proteomes" id="UP000042738">
    <property type="component" value="Chromosome"/>
</dbReference>
<dbReference type="AlphaFoldDB" id="A0A068Z730"/>
<dbReference type="STRING" id="138074.SYMBAF_180026"/>
<accession>A0A068Z730</accession>
<reference evidence="1 2" key="1">
    <citation type="journal article" date="2014" name="Genome Announc.">
        <title>Whole-Genome Sequence of Serratia symbiotica Strain CWBI-2.3T, a Free-Living Symbiont of the Black Bean Aphid Aphis fabae.</title>
        <authorList>
            <person name="Foray V."/>
            <person name="Grigorescu A.S."/>
            <person name="Sabri A."/>
            <person name="Haubruge E."/>
            <person name="Lognay G."/>
            <person name="Francis F."/>
            <person name="Fauconnier M.L."/>
            <person name="Hance T."/>
            <person name="Thonart P."/>
        </authorList>
    </citation>
    <scope>NUCLEOTIDE SEQUENCE [LARGE SCALE GENOMIC DNA]</scope>
    <source>
        <strain evidence="1">CWBI-2.3</strain>
    </source>
</reference>
<sequence>MEDDFAEGILQNTTGKMKATKYLSVNAYGAAINAFTILSGLLLKGEPCDDICVVLDGDEFRTPETKVERINMALTGEDEKAKRLRRLAGSKSYNLISLMAIIQSHMFIRFCALI</sequence>
<dbReference type="GeneID" id="93735291"/>
<name>A0A068Z730_9GAMM</name>
<evidence type="ECO:0000313" key="2">
    <source>
        <dbReference type="Proteomes" id="UP000042738"/>
    </source>
</evidence>